<dbReference type="PANTHER" id="PTHR42837">
    <property type="entry name" value="REGULATOR OF SIGMA-E PROTEASE RSEP"/>
    <property type="match status" value="1"/>
</dbReference>
<dbReference type="RefSeq" id="WP_117602384.1">
    <property type="nucleotide sequence ID" value="NZ_BHGK01000001.1"/>
</dbReference>
<keyword evidence="7 11" id="KW-0862">Zinc</keyword>
<keyword evidence="11" id="KW-0479">Metal-binding</keyword>
<evidence type="ECO:0000256" key="8">
    <source>
        <dbReference type="ARBA" id="ARBA00022989"/>
    </source>
</evidence>
<dbReference type="EC" id="3.4.24.-" evidence="11"/>
<dbReference type="InterPro" id="IPR036034">
    <property type="entry name" value="PDZ_sf"/>
</dbReference>
<feature type="domain" description="PDZ" evidence="12">
    <location>
        <begin position="106"/>
        <end position="174"/>
    </location>
</feature>
<feature type="transmembrane region" description="Helical" evidence="11">
    <location>
        <begin position="88"/>
        <end position="113"/>
    </location>
</feature>
<gene>
    <name evidence="13" type="ORF">KGMB01110_27620</name>
</gene>
<accession>A0A391P7K5</accession>
<evidence type="ECO:0000256" key="7">
    <source>
        <dbReference type="ARBA" id="ARBA00022833"/>
    </source>
</evidence>
<evidence type="ECO:0000256" key="9">
    <source>
        <dbReference type="ARBA" id="ARBA00023049"/>
    </source>
</evidence>
<dbReference type="GO" id="GO:0046872">
    <property type="term" value="F:metal ion binding"/>
    <property type="evidence" value="ECO:0007669"/>
    <property type="project" value="UniProtKB-KW"/>
</dbReference>
<keyword evidence="5 11" id="KW-0812">Transmembrane</keyword>
<dbReference type="SMART" id="SM00228">
    <property type="entry name" value="PDZ"/>
    <property type="match status" value="1"/>
</dbReference>
<dbReference type="InterPro" id="IPR001478">
    <property type="entry name" value="PDZ"/>
</dbReference>
<dbReference type="Proteomes" id="UP000265643">
    <property type="component" value="Unassembled WGS sequence"/>
</dbReference>
<dbReference type="AlphaFoldDB" id="A0A391P7K5"/>
<feature type="transmembrane region" description="Helical" evidence="11">
    <location>
        <begin position="318"/>
        <end position="336"/>
    </location>
</feature>
<dbReference type="GO" id="GO:0004222">
    <property type="term" value="F:metalloendopeptidase activity"/>
    <property type="evidence" value="ECO:0007669"/>
    <property type="project" value="InterPro"/>
</dbReference>
<keyword evidence="14" id="KW-1185">Reference proteome</keyword>
<evidence type="ECO:0000256" key="6">
    <source>
        <dbReference type="ARBA" id="ARBA00022801"/>
    </source>
</evidence>
<keyword evidence="4 13" id="KW-0645">Protease</keyword>
<evidence type="ECO:0000256" key="3">
    <source>
        <dbReference type="ARBA" id="ARBA00007931"/>
    </source>
</evidence>
<dbReference type="PANTHER" id="PTHR42837:SF2">
    <property type="entry name" value="MEMBRANE METALLOPROTEASE ARASP2, CHLOROPLASTIC-RELATED"/>
    <property type="match status" value="1"/>
</dbReference>
<dbReference type="CDD" id="cd23081">
    <property type="entry name" value="cpPDZ_EcRseP-like"/>
    <property type="match status" value="1"/>
</dbReference>
<dbReference type="NCBIfam" id="TIGR00054">
    <property type="entry name" value="RIP metalloprotease RseP"/>
    <property type="match status" value="1"/>
</dbReference>
<feature type="transmembrane region" description="Helical" evidence="11">
    <location>
        <begin position="261"/>
        <end position="282"/>
    </location>
</feature>
<reference evidence="14" key="1">
    <citation type="submission" date="2018-09" db="EMBL/GenBank/DDBJ databases">
        <title>Draft Genome Sequence of Mediterraneibacter sp. KCTC 15684.</title>
        <authorList>
            <person name="Kim J.S."/>
            <person name="Han K.I."/>
            <person name="Suh M.K."/>
            <person name="Lee K.C."/>
            <person name="Eom M.K."/>
            <person name="Lee J.H."/>
            <person name="Park S.H."/>
            <person name="Kang S.W."/>
            <person name="Park J.E."/>
            <person name="Oh B.S."/>
            <person name="Yu S.Y."/>
            <person name="Choi S.H."/>
            <person name="Lee D.H."/>
            <person name="Yoon H."/>
            <person name="Kim B."/>
            <person name="Yang S.J."/>
            <person name="Lee J.S."/>
        </authorList>
    </citation>
    <scope>NUCLEOTIDE SEQUENCE [LARGE SCALE GENOMIC DNA]</scope>
    <source>
        <strain evidence="14">KCTC 15684</strain>
    </source>
</reference>
<organism evidence="13 14">
    <name type="scientific">Mediterraneibacter butyricigenes</name>
    <dbReference type="NCBI Taxonomy" id="2316025"/>
    <lineage>
        <taxon>Bacteria</taxon>
        <taxon>Bacillati</taxon>
        <taxon>Bacillota</taxon>
        <taxon>Clostridia</taxon>
        <taxon>Lachnospirales</taxon>
        <taxon>Lachnospiraceae</taxon>
        <taxon>Mediterraneibacter</taxon>
    </lineage>
</organism>
<evidence type="ECO:0000313" key="13">
    <source>
        <dbReference type="EMBL" id="GCA68326.1"/>
    </source>
</evidence>
<evidence type="ECO:0000259" key="12">
    <source>
        <dbReference type="SMART" id="SM00228"/>
    </source>
</evidence>
<evidence type="ECO:0000256" key="4">
    <source>
        <dbReference type="ARBA" id="ARBA00022670"/>
    </source>
</evidence>
<dbReference type="InterPro" id="IPR008915">
    <property type="entry name" value="Peptidase_M50"/>
</dbReference>
<keyword evidence="10 11" id="KW-0472">Membrane</keyword>
<dbReference type="GO" id="GO:0016020">
    <property type="term" value="C:membrane"/>
    <property type="evidence" value="ECO:0007669"/>
    <property type="project" value="UniProtKB-SubCell"/>
</dbReference>
<comment type="caution">
    <text evidence="13">The sequence shown here is derived from an EMBL/GenBank/DDBJ whole genome shotgun (WGS) entry which is preliminary data.</text>
</comment>
<sequence>MGIVLAIIVFSFIVIFHELGHFTLAKLNGIQVDEFCLGLGPTIFGKEIKGTKFSLKLLPFGGACMMGEDDAENLAEGSFNSKSVWARISVIAAGPVFNFILAFIMAVILVGFVGYDKPVLSGVTEGYAAEEAGMQEGDELLKINNSRIHLWREVSIYNAMHQGESAEITYRRDGETYTVTLTPKQDEDTGYYYYGVKGPTAQTKANAITAVQYGWYNLEYMVKYTIQCLKMMVRGQVGIKDMSGPVGVVDMMDTTYKESSSMGAGVVALNFLSIAILLSANLGVMNLLPIPALDGGRLVFLLIEAVRRKRVPPEKEGMVHFAGLVALMVLMVVIMYNDILKLL</sequence>
<evidence type="ECO:0000256" key="5">
    <source>
        <dbReference type="ARBA" id="ARBA00022692"/>
    </source>
</evidence>
<dbReference type="Pfam" id="PF02163">
    <property type="entry name" value="Peptidase_M50"/>
    <property type="match status" value="1"/>
</dbReference>
<comment type="subcellular location">
    <subcellularLocation>
        <location evidence="2">Membrane</location>
        <topology evidence="2">Multi-pass membrane protein</topology>
    </subcellularLocation>
</comment>
<dbReference type="EMBL" id="BHGK01000001">
    <property type="protein sequence ID" value="GCA68326.1"/>
    <property type="molecule type" value="Genomic_DNA"/>
</dbReference>
<evidence type="ECO:0000256" key="11">
    <source>
        <dbReference type="RuleBase" id="RU362031"/>
    </source>
</evidence>
<protein>
    <recommendedName>
        <fullName evidence="11">Zinc metalloprotease</fullName>
        <ecNumber evidence="11">3.4.24.-</ecNumber>
    </recommendedName>
</protein>
<comment type="cofactor">
    <cofactor evidence="1 11">
        <name>Zn(2+)</name>
        <dbReference type="ChEBI" id="CHEBI:29105"/>
    </cofactor>
</comment>
<comment type="similarity">
    <text evidence="3 11">Belongs to the peptidase M50B family.</text>
</comment>
<evidence type="ECO:0000256" key="10">
    <source>
        <dbReference type="ARBA" id="ARBA00023136"/>
    </source>
</evidence>
<keyword evidence="8 11" id="KW-1133">Transmembrane helix</keyword>
<dbReference type="CDD" id="cd06163">
    <property type="entry name" value="S2P-M50_PDZ_RseP-like"/>
    <property type="match status" value="1"/>
</dbReference>
<evidence type="ECO:0000313" key="14">
    <source>
        <dbReference type="Proteomes" id="UP000265643"/>
    </source>
</evidence>
<dbReference type="InterPro" id="IPR004387">
    <property type="entry name" value="Pept_M50_Zn"/>
</dbReference>
<proteinExistence type="inferred from homology"/>
<dbReference type="SUPFAM" id="SSF50156">
    <property type="entry name" value="PDZ domain-like"/>
    <property type="match status" value="1"/>
</dbReference>
<dbReference type="Gene3D" id="2.30.42.10">
    <property type="match status" value="1"/>
</dbReference>
<name>A0A391P7K5_9FIRM</name>
<keyword evidence="6 11" id="KW-0378">Hydrolase</keyword>
<evidence type="ECO:0000256" key="2">
    <source>
        <dbReference type="ARBA" id="ARBA00004141"/>
    </source>
</evidence>
<keyword evidence="9 11" id="KW-0482">Metalloprotease</keyword>
<evidence type="ECO:0000256" key="1">
    <source>
        <dbReference type="ARBA" id="ARBA00001947"/>
    </source>
</evidence>
<dbReference type="GO" id="GO:0006508">
    <property type="term" value="P:proteolysis"/>
    <property type="evidence" value="ECO:0007669"/>
    <property type="project" value="UniProtKB-KW"/>
</dbReference>